<gene>
    <name evidence="2" type="ORF">ARMGADRAFT_370070</name>
</gene>
<proteinExistence type="predicted"/>
<evidence type="ECO:0000256" key="1">
    <source>
        <dbReference type="SAM" id="MobiDB-lite"/>
    </source>
</evidence>
<feature type="compositionally biased region" description="Low complexity" evidence="1">
    <location>
        <begin position="137"/>
        <end position="150"/>
    </location>
</feature>
<evidence type="ECO:0000313" key="2">
    <source>
        <dbReference type="EMBL" id="PBL00252.1"/>
    </source>
</evidence>
<feature type="region of interest" description="Disordered" evidence="1">
    <location>
        <begin position="122"/>
        <end position="150"/>
    </location>
</feature>
<dbReference type="EMBL" id="KZ293646">
    <property type="protein sequence ID" value="PBL00252.1"/>
    <property type="molecule type" value="Genomic_DNA"/>
</dbReference>
<protein>
    <submittedName>
        <fullName evidence="2">Uncharacterized protein</fullName>
    </submittedName>
</protein>
<keyword evidence="3" id="KW-1185">Reference proteome</keyword>
<dbReference type="Proteomes" id="UP000217790">
    <property type="component" value="Unassembled WGS sequence"/>
</dbReference>
<accession>A0A2H3DYH9</accession>
<reference evidence="3" key="1">
    <citation type="journal article" date="2017" name="Nat. Ecol. Evol.">
        <title>Genome expansion and lineage-specific genetic innovations in the forest pathogenic fungi Armillaria.</title>
        <authorList>
            <person name="Sipos G."/>
            <person name="Prasanna A.N."/>
            <person name="Walter M.C."/>
            <person name="O'Connor E."/>
            <person name="Balint B."/>
            <person name="Krizsan K."/>
            <person name="Kiss B."/>
            <person name="Hess J."/>
            <person name="Varga T."/>
            <person name="Slot J."/>
            <person name="Riley R."/>
            <person name="Boka B."/>
            <person name="Rigling D."/>
            <person name="Barry K."/>
            <person name="Lee J."/>
            <person name="Mihaltcheva S."/>
            <person name="LaButti K."/>
            <person name="Lipzen A."/>
            <person name="Waldron R."/>
            <person name="Moloney N.M."/>
            <person name="Sperisen C."/>
            <person name="Kredics L."/>
            <person name="Vagvoelgyi C."/>
            <person name="Patrignani A."/>
            <person name="Fitzpatrick D."/>
            <person name="Nagy I."/>
            <person name="Doyle S."/>
            <person name="Anderson J.B."/>
            <person name="Grigoriev I.V."/>
            <person name="Gueldener U."/>
            <person name="Muensterkoetter M."/>
            <person name="Nagy L.G."/>
        </authorList>
    </citation>
    <scope>NUCLEOTIDE SEQUENCE [LARGE SCALE GENOMIC DNA]</scope>
    <source>
        <strain evidence="3">Ar21-2</strain>
    </source>
</reference>
<name>A0A2H3DYH9_ARMGA</name>
<dbReference type="AlphaFoldDB" id="A0A2H3DYH9"/>
<dbReference type="OrthoDB" id="10419667at2759"/>
<feature type="compositionally biased region" description="Polar residues" evidence="1">
    <location>
        <begin position="122"/>
        <end position="132"/>
    </location>
</feature>
<evidence type="ECO:0000313" key="3">
    <source>
        <dbReference type="Proteomes" id="UP000217790"/>
    </source>
</evidence>
<organism evidence="2 3">
    <name type="scientific">Armillaria gallica</name>
    <name type="common">Bulbous honey fungus</name>
    <name type="synonym">Armillaria bulbosa</name>
    <dbReference type="NCBI Taxonomy" id="47427"/>
    <lineage>
        <taxon>Eukaryota</taxon>
        <taxon>Fungi</taxon>
        <taxon>Dikarya</taxon>
        <taxon>Basidiomycota</taxon>
        <taxon>Agaricomycotina</taxon>
        <taxon>Agaricomycetes</taxon>
        <taxon>Agaricomycetidae</taxon>
        <taxon>Agaricales</taxon>
        <taxon>Marasmiineae</taxon>
        <taxon>Physalacriaceae</taxon>
        <taxon>Armillaria</taxon>
    </lineage>
</organism>
<sequence length="150" mass="16874">MHHTGNYQAYPHRSTSGISSNYQDWTDDNEFFQNMTGHQIQTWPQGVVQASSDVRPTQYNSLQQPLHHHSTQPLGHEYVGHYNSLSQGTWLSEQSNFRGRAVYGDPFPPRVEPALSLSHQSWNETSARTQIVPSDPSEAVSLESAVSARP</sequence>
<dbReference type="InParanoid" id="A0A2H3DYH9"/>